<reference evidence="2 3" key="1">
    <citation type="submission" date="2024-09" db="EMBL/GenBank/DDBJ databases">
        <authorList>
            <person name="Sun Q."/>
            <person name="Mori K."/>
        </authorList>
    </citation>
    <scope>NUCLEOTIDE SEQUENCE [LARGE SCALE GENOMIC DNA]</scope>
    <source>
        <strain evidence="2 3">TBRC 5777</strain>
    </source>
</reference>
<sequence>MTRRRPSPRSRAAIVIFGAAVRPDGSPSQTLRRRVEAAAQFGKRLAPPPLFVPTGARGRHGPTEASVMAELLAGHGVGRDAILEEPTGTDTLSSARAVARLLRRWAGPIYAVSSGYHLPRCVTVLRLLGVAARAGPSPRTGAGFPEWRWRLREAPALPYDALLAAWHRLRGQVAEPGDAAGPRPG</sequence>
<comment type="caution">
    <text evidence="2">The sequence shown here is derived from an EMBL/GenBank/DDBJ whole genome shotgun (WGS) entry which is preliminary data.</text>
</comment>
<dbReference type="Proteomes" id="UP001589865">
    <property type="component" value="Unassembled WGS sequence"/>
</dbReference>
<dbReference type="InterPro" id="IPR051599">
    <property type="entry name" value="Cell_Envelope_Assoc"/>
</dbReference>
<name>A0ABV6JR68_9PROT</name>
<evidence type="ECO:0000313" key="3">
    <source>
        <dbReference type="Proteomes" id="UP001589865"/>
    </source>
</evidence>
<dbReference type="Gene3D" id="3.40.50.620">
    <property type="entry name" value="HUPs"/>
    <property type="match status" value="1"/>
</dbReference>
<feature type="domain" description="DUF218" evidence="1">
    <location>
        <begin position="13"/>
        <end position="134"/>
    </location>
</feature>
<gene>
    <name evidence="2" type="ORF">ACFFGY_08185</name>
</gene>
<protein>
    <submittedName>
        <fullName evidence="2">YdcF family protein</fullName>
    </submittedName>
</protein>
<dbReference type="PANTHER" id="PTHR30336">
    <property type="entry name" value="INNER MEMBRANE PROTEIN, PROBABLE PERMEASE"/>
    <property type="match status" value="1"/>
</dbReference>
<dbReference type="PANTHER" id="PTHR30336:SF20">
    <property type="entry name" value="DUF218 DOMAIN-CONTAINING PROTEIN"/>
    <property type="match status" value="1"/>
</dbReference>
<dbReference type="InterPro" id="IPR003848">
    <property type="entry name" value="DUF218"/>
</dbReference>
<evidence type="ECO:0000313" key="2">
    <source>
        <dbReference type="EMBL" id="MFC0408222.1"/>
    </source>
</evidence>
<organism evidence="2 3">
    <name type="scientific">Roseomonas elaeocarpi</name>
    <dbReference type="NCBI Taxonomy" id="907779"/>
    <lineage>
        <taxon>Bacteria</taxon>
        <taxon>Pseudomonadati</taxon>
        <taxon>Pseudomonadota</taxon>
        <taxon>Alphaproteobacteria</taxon>
        <taxon>Acetobacterales</taxon>
        <taxon>Roseomonadaceae</taxon>
        <taxon>Roseomonas</taxon>
    </lineage>
</organism>
<dbReference type="Pfam" id="PF02698">
    <property type="entry name" value="DUF218"/>
    <property type="match status" value="1"/>
</dbReference>
<keyword evidence="3" id="KW-1185">Reference proteome</keyword>
<dbReference type="RefSeq" id="WP_377044036.1">
    <property type="nucleotide sequence ID" value="NZ_JBHLUN010000005.1"/>
</dbReference>
<dbReference type="InterPro" id="IPR014729">
    <property type="entry name" value="Rossmann-like_a/b/a_fold"/>
</dbReference>
<proteinExistence type="predicted"/>
<accession>A0ABV6JR68</accession>
<evidence type="ECO:0000259" key="1">
    <source>
        <dbReference type="Pfam" id="PF02698"/>
    </source>
</evidence>
<dbReference type="EMBL" id="JBHLUN010000005">
    <property type="protein sequence ID" value="MFC0408222.1"/>
    <property type="molecule type" value="Genomic_DNA"/>
</dbReference>
<dbReference type="CDD" id="cd06259">
    <property type="entry name" value="YdcF-like"/>
    <property type="match status" value="1"/>
</dbReference>